<keyword evidence="3" id="KW-1185">Reference proteome</keyword>
<dbReference type="EMBL" id="BMTP01000021">
    <property type="protein sequence ID" value="GGU63298.1"/>
    <property type="molecule type" value="Genomic_DNA"/>
</dbReference>
<dbReference type="PANTHER" id="PTHR33495:SF2">
    <property type="entry name" value="ANTI-SIGMA FACTOR ANTAGONIST TM_1081-RELATED"/>
    <property type="match status" value="1"/>
</dbReference>
<dbReference type="Pfam" id="PF01740">
    <property type="entry name" value="STAS"/>
    <property type="match status" value="1"/>
</dbReference>
<organism evidence="2 3">
    <name type="scientific">Streptomyces lavendofoliae</name>
    <dbReference type="NCBI Taxonomy" id="67314"/>
    <lineage>
        <taxon>Bacteria</taxon>
        <taxon>Bacillati</taxon>
        <taxon>Actinomycetota</taxon>
        <taxon>Actinomycetes</taxon>
        <taxon>Kitasatosporales</taxon>
        <taxon>Streptomycetaceae</taxon>
        <taxon>Streptomyces</taxon>
    </lineage>
</organism>
<dbReference type="GO" id="GO:0043856">
    <property type="term" value="F:anti-sigma factor antagonist activity"/>
    <property type="evidence" value="ECO:0007669"/>
    <property type="project" value="TreeGrafter"/>
</dbReference>
<dbReference type="InterPro" id="IPR002645">
    <property type="entry name" value="STAS_dom"/>
</dbReference>
<name>A0A918I4M6_9ACTN</name>
<sequence length="131" mass="14113">MLTVRMQRGPVTVAGLPEEIDHHNARQVGDQCGQLVGEGCRLLVLDASLTHYLDSSAITMLLILRRTVEEHAGSLRIAALNTHYRSIFARLGVDSLFSVYPTLTTALEQSQPTGMPSIAGYGGLDGAPVRV</sequence>
<accession>A0A918I4M6</accession>
<comment type="caution">
    <text evidence="2">The sequence shown here is derived from an EMBL/GenBank/DDBJ whole genome shotgun (WGS) entry which is preliminary data.</text>
</comment>
<dbReference type="Proteomes" id="UP000636661">
    <property type="component" value="Unassembled WGS sequence"/>
</dbReference>
<evidence type="ECO:0000313" key="3">
    <source>
        <dbReference type="Proteomes" id="UP000636661"/>
    </source>
</evidence>
<dbReference type="AlphaFoldDB" id="A0A918I4M6"/>
<protein>
    <recommendedName>
        <fullName evidence="1">STAS domain-containing protein</fullName>
    </recommendedName>
</protein>
<gene>
    <name evidence="2" type="ORF">GCM10010274_60040</name>
</gene>
<reference evidence="2" key="1">
    <citation type="journal article" date="2014" name="Int. J. Syst. Evol. Microbiol.">
        <title>Complete genome sequence of Corynebacterium casei LMG S-19264T (=DSM 44701T), isolated from a smear-ripened cheese.</title>
        <authorList>
            <consortium name="US DOE Joint Genome Institute (JGI-PGF)"/>
            <person name="Walter F."/>
            <person name="Albersmeier A."/>
            <person name="Kalinowski J."/>
            <person name="Ruckert C."/>
        </authorList>
    </citation>
    <scope>NUCLEOTIDE SEQUENCE</scope>
    <source>
        <strain evidence="2">JCM 4391</strain>
    </source>
</reference>
<dbReference type="Gene3D" id="3.30.750.24">
    <property type="entry name" value="STAS domain"/>
    <property type="match status" value="1"/>
</dbReference>
<evidence type="ECO:0000313" key="2">
    <source>
        <dbReference type="EMBL" id="GGU63298.1"/>
    </source>
</evidence>
<dbReference type="PANTHER" id="PTHR33495">
    <property type="entry name" value="ANTI-SIGMA FACTOR ANTAGONIST TM_1081-RELATED-RELATED"/>
    <property type="match status" value="1"/>
</dbReference>
<dbReference type="PROSITE" id="PS50801">
    <property type="entry name" value="STAS"/>
    <property type="match status" value="1"/>
</dbReference>
<dbReference type="SUPFAM" id="SSF52091">
    <property type="entry name" value="SpoIIaa-like"/>
    <property type="match status" value="1"/>
</dbReference>
<proteinExistence type="predicted"/>
<evidence type="ECO:0000259" key="1">
    <source>
        <dbReference type="PROSITE" id="PS50801"/>
    </source>
</evidence>
<feature type="domain" description="STAS" evidence="1">
    <location>
        <begin position="11"/>
        <end position="110"/>
    </location>
</feature>
<dbReference type="CDD" id="cd07043">
    <property type="entry name" value="STAS_anti-anti-sigma_factors"/>
    <property type="match status" value="1"/>
</dbReference>
<dbReference type="InterPro" id="IPR036513">
    <property type="entry name" value="STAS_dom_sf"/>
</dbReference>
<reference evidence="2" key="2">
    <citation type="submission" date="2020-09" db="EMBL/GenBank/DDBJ databases">
        <authorList>
            <person name="Sun Q."/>
            <person name="Ohkuma M."/>
        </authorList>
    </citation>
    <scope>NUCLEOTIDE SEQUENCE</scope>
    <source>
        <strain evidence="2">JCM 4391</strain>
    </source>
</reference>